<dbReference type="PANTHER" id="PTHR45125">
    <property type="entry name" value="F21J9.4-RELATED"/>
    <property type="match status" value="1"/>
</dbReference>
<evidence type="ECO:0000313" key="1">
    <source>
        <dbReference type="EMBL" id="KAK7831749.1"/>
    </source>
</evidence>
<dbReference type="AlphaFoldDB" id="A0AAW0JZT5"/>
<proteinExistence type="predicted"/>
<gene>
    <name evidence="1" type="ORF">CFP56_027039</name>
</gene>
<protein>
    <submittedName>
        <fullName evidence="1">Uncharacterized protein</fullName>
    </submittedName>
</protein>
<accession>A0AAW0JZT5</accession>
<reference evidence="1 2" key="1">
    <citation type="journal article" date="2018" name="Sci. Data">
        <title>The draft genome sequence of cork oak.</title>
        <authorList>
            <person name="Ramos A.M."/>
            <person name="Usie A."/>
            <person name="Barbosa P."/>
            <person name="Barros P.M."/>
            <person name="Capote T."/>
            <person name="Chaves I."/>
            <person name="Simoes F."/>
            <person name="Abreu I."/>
            <person name="Carrasquinho I."/>
            <person name="Faro C."/>
            <person name="Guimaraes J.B."/>
            <person name="Mendonca D."/>
            <person name="Nobrega F."/>
            <person name="Rodrigues L."/>
            <person name="Saibo N.J.M."/>
            <person name="Varela M.C."/>
            <person name="Egas C."/>
            <person name="Matos J."/>
            <person name="Miguel C.M."/>
            <person name="Oliveira M.M."/>
            <person name="Ricardo C.P."/>
            <person name="Goncalves S."/>
        </authorList>
    </citation>
    <scope>NUCLEOTIDE SEQUENCE [LARGE SCALE GENOMIC DNA]</scope>
    <source>
        <strain evidence="2">cv. HL8</strain>
    </source>
</reference>
<comment type="caution">
    <text evidence="1">The sequence shown here is derived from an EMBL/GenBank/DDBJ whole genome shotgun (WGS) entry which is preliminary data.</text>
</comment>
<evidence type="ECO:0000313" key="2">
    <source>
        <dbReference type="Proteomes" id="UP000237347"/>
    </source>
</evidence>
<dbReference type="Proteomes" id="UP000237347">
    <property type="component" value="Unassembled WGS sequence"/>
</dbReference>
<keyword evidence="2" id="KW-1185">Reference proteome</keyword>
<organism evidence="1 2">
    <name type="scientific">Quercus suber</name>
    <name type="common">Cork oak</name>
    <dbReference type="NCBI Taxonomy" id="58331"/>
    <lineage>
        <taxon>Eukaryota</taxon>
        <taxon>Viridiplantae</taxon>
        <taxon>Streptophyta</taxon>
        <taxon>Embryophyta</taxon>
        <taxon>Tracheophyta</taxon>
        <taxon>Spermatophyta</taxon>
        <taxon>Magnoliopsida</taxon>
        <taxon>eudicotyledons</taxon>
        <taxon>Gunneridae</taxon>
        <taxon>Pentapetalae</taxon>
        <taxon>rosids</taxon>
        <taxon>fabids</taxon>
        <taxon>Fagales</taxon>
        <taxon>Fagaceae</taxon>
        <taxon>Quercus</taxon>
    </lineage>
</organism>
<name>A0AAW0JZT5_QUESU</name>
<sequence>MYSNEQHRTTFYGKVAKYLKDHKADSTHSQTSLTSRWRMINRETVKFCGSLAKIEAKNASGTIAEMKIEKARELFKEIYGFSQVGMYYA</sequence>
<dbReference type="EMBL" id="PKMF04000436">
    <property type="protein sequence ID" value="KAK7831749.1"/>
    <property type="molecule type" value="Genomic_DNA"/>
</dbReference>
<dbReference type="PANTHER" id="PTHR45125:SF3">
    <property type="entry name" value="NO-APICAL-MERISTEM-ASSOCIATED CARBOXY-TERMINAL DOMAIN PROTEIN"/>
    <property type="match status" value="1"/>
</dbReference>